<dbReference type="GO" id="GO:0005811">
    <property type="term" value="C:lipid droplet"/>
    <property type="evidence" value="ECO:0007669"/>
    <property type="project" value="TreeGrafter"/>
</dbReference>
<dbReference type="EMBL" id="JAGPNK010000011">
    <property type="protein sequence ID" value="KAH7311248.1"/>
    <property type="molecule type" value="Genomic_DNA"/>
</dbReference>
<dbReference type="SUPFAM" id="SSF51735">
    <property type="entry name" value="NAD(P)-binding Rossmann-fold domains"/>
    <property type="match status" value="1"/>
</dbReference>
<dbReference type="Pfam" id="PF00106">
    <property type="entry name" value="adh_short"/>
    <property type="match status" value="1"/>
</dbReference>
<dbReference type="GO" id="GO:0000140">
    <property type="term" value="F:acylglycerone-phosphate reductase (NADP+) activity"/>
    <property type="evidence" value="ECO:0007669"/>
    <property type="project" value="TreeGrafter"/>
</dbReference>
<keyword evidence="6" id="KW-1185">Reference proteome</keyword>
<keyword evidence="2" id="KW-0521">NADP</keyword>
<dbReference type="GO" id="GO:0005783">
    <property type="term" value="C:endoplasmic reticulum"/>
    <property type="evidence" value="ECO:0007669"/>
    <property type="project" value="TreeGrafter"/>
</dbReference>
<dbReference type="GO" id="GO:0019433">
    <property type="term" value="P:triglyceride catabolic process"/>
    <property type="evidence" value="ECO:0007669"/>
    <property type="project" value="TreeGrafter"/>
</dbReference>
<dbReference type="InterPro" id="IPR020904">
    <property type="entry name" value="Sc_DH/Rdtase_CS"/>
</dbReference>
<comment type="similarity">
    <text evidence="1 4">Belongs to the short-chain dehydrogenases/reductases (SDR) family.</text>
</comment>
<dbReference type="PRINTS" id="PR00081">
    <property type="entry name" value="GDHRDH"/>
</dbReference>
<dbReference type="PRINTS" id="PR00080">
    <property type="entry name" value="SDRFAMILY"/>
</dbReference>
<evidence type="ECO:0000256" key="4">
    <source>
        <dbReference type="RuleBase" id="RU000363"/>
    </source>
</evidence>
<evidence type="ECO:0000256" key="2">
    <source>
        <dbReference type="ARBA" id="ARBA00022857"/>
    </source>
</evidence>
<dbReference type="Proteomes" id="UP000813444">
    <property type="component" value="Unassembled WGS sequence"/>
</dbReference>
<sequence length="260" mass="27444">KSILVTGCSADGIGASIAIILAQRGHHVFATARNTAKIPNALRNLSNVTVLSLDVADPASVAAAAAAVTDSGHGLDVLVNNAGIEYVQPVLDMDIAVAHRLMDTNLWGPVRTIQAFSNLLIAKRGRIVNISSSASVVNSPWVSAYAASKAGLNILSETLRLELAPFGVSVITILPGVINSKLHTNNMTSFDLPSTSRYASIKDIIGGWAKGEAQPKDSISTDEFAKLVMDDIIGEKGGLVSRGPYASMLRYIGQWAPKWI</sequence>
<dbReference type="PANTHER" id="PTHR44169:SF6">
    <property type="entry name" value="NADPH-DEPENDENT 1-ACYLDIHYDROXYACETONE PHOSPHATE REDUCTASE"/>
    <property type="match status" value="1"/>
</dbReference>
<reference evidence="5" key="1">
    <citation type="journal article" date="2021" name="Nat. Commun.">
        <title>Genetic determinants of endophytism in the Arabidopsis root mycobiome.</title>
        <authorList>
            <person name="Mesny F."/>
            <person name="Miyauchi S."/>
            <person name="Thiergart T."/>
            <person name="Pickel B."/>
            <person name="Atanasova L."/>
            <person name="Karlsson M."/>
            <person name="Huettel B."/>
            <person name="Barry K.W."/>
            <person name="Haridas S."/>
            <person name="Chen C."/>
            <person name="Bauer D."/>
            <person name="Andreopoulos W."/>
            <person name="Pangilinan J."/>
            <person name="LaButti K."/>
            <person name="Riley R."/>
            <person name="Lipzen A."/>
            <person name="Clum A."/>
            <person name="Drula E."/>
            <person name="Henrissat B."/>
            <person name="Kohler A."/>
            <person name="Grigoriev I.V."/>
            <person name="Martin F.M."/>
            <person name="Hacquard S."/>
        </authorList>
    </citation>
    <scope>NUCLEOTIDE SEQUENCE</scope>
    <source>
        <strain evidence="5">MPI-CAGE-CH-0235</strain>
    </source>
</reference>
<comment type="caution">
    <text evidence="5">The sequence shown here is derived from an EMBL/GenBank/DDBJ whole genome shotgun (WGS) entry which is preliminary data.</text>
</comment>
<keyword evidence="3" id="KW-0560">Oxidoreductase</keyword>
<dbReference type="GO" id="GO:0004806">
    <property type="term" value="F:triacylglycerol lipase activity"/>
    <property type="evidence" value="ECO:0007669"/>
    <property type="project" value="TreeGrafter"/>
</dbReference>
<evidence type="ECO:0000313" key="5">
    <source>
        <dbReference type="EMBL" id="KAH7311248.1"/>
    </source>
</evidence>
<protein>
    <submittedName>
        <fullName evidence="5">Oxidoreductase</fullName>
    </submittedName>
</protein>
<evidence type="ECO:0000256" key="3">
    <source>
        <dbReference type="ARBA" id="ARBA00023002"/>
    </source>
</evidence>
<evidence type="ECO:0000256" key="1">
    <source>
        <dbReference type="ARBA" id="ARBA00006484"/>
    </source>
</evidence>
<name>A0A8K0SP30_9HYPO</name>
<accession>A0A8K0SP30</accession>
<gene>
    <name evidence="5" type="ORF">B0I35DRAFT_326363</name>
</gene>
<proteinExistence type="inferred from homology"/>
<dbReference type="AlphaFoldDB" id="A0A8K0SP30"/>
<dbReference type="GO" id="GO:0006654">
    <property type="term" value="P:phosphatidic acid biosynthetic process"/>
    <property type="evidence" value="ECO:0007669"/>
    <property type="project" value="TreeGrafter"/>
</dbReference>
<dbReference type="OrthoDB" id="2102561at2759"/>
<feature type="non-terminal residue" evidence="5">
    <location>
        <position position="1"/>
    </location>
</feature>
<evidence type="ECO:0000313" key="6">
    <source>
        <dbReference type="Proteomes" id="UP000813444"/>
    </source>
</evidence>
<dbReference type="PROSITE" id="PS00061">
    <property type="entry name" value="ADH_SHORT"/>
    <property type="match status" value="1"/>
</dbReference>
<dbReference type="InterPro" id="IPR002347">
    <property type="entry name" value="SDR_fam"/>
</dbReference>
<organism evidence="5 6">
    <name type="scientific">Stachybotrys elegans</name>
    <dbReference type="NCBI Taxonomy" id="80388"/>
    <lineage>
        <taxon>Eukaryota</taxon>
        <taxon>Fungi</taxon>
        <taxon>Dikarya</taxon>
        <taxon>Ascomycota</taxon>
        <taxon>Pezizomycotina</taxon>
        <taxon>Sordariomycetes</taxon>
        <taxon>Hypocreomycetidae</taxon>
        <taxon>Hypocreales</taxon>
        <taxon>Stachybotryaceae</taxon>
        <taxon>Stachybotrys</taxon>
    </lineage>
</organism>
<dbReference type="Gene3D" id="3.40.50.720">
    <property type="entry name" value="NAD(P)-binding Rossmann-like Domain"/>
    <property type="match status" value="1"/>
</dbReference>
<dbReference type="InterPro" id="IPR036291">
    <property type="entry name" value="NAD(P)-bd_dom_sf"/>
</dbReference>
<feature type="non-terminal residue" evidence="5">
    <location>
        <position position="260"/>
    </location>
</feature>
<dbReference type="PANTHER" id="PTHR44169">
    <property type="entry name" value="NADPH-DEPENDENT 1-ACYLDIHYDROXYACETONE PHOSPHATE REDUCTASE"/>
    <property type="match status" value="1"/>
</dbReference>